<dbReference type="Proteomes" id="UP000547510">
    <property type="component" value="Unassembled WGS sequence"/>
</dbReference>
<comment type="caution">
    <text evidence="2">The sequence shown here is derived from an EMBL/GenBank/DDBJ whole genome shotgun (WGS) entry which is preliminary data.</text>
</comment>
<keyword evidence="3" id="KW-1185">Reference proteome</keyword>
<gene>
    <name evidence="2" type="ORF">FHS29_003430</name>
</gene>
<sequence length="39" mass="3958">MAWISLGTSGSVTRSTRSGVFPSRSGVSELKVSFGPAGT</sequence>
<feature type="compositionally biased region" description="Low complexity" evidence="1">
    <location>
        <begin position="7"/>
        <end position="20"/>
    </location>
</feature>
<reference evidence="2 3" key="1">
    <citation type="submission" date="2020-08" db="EMBL/GenBank/DDBJ databases">
        <title>Genomic Encyclopedia of Type Strains, Phase III (KMG-III): the genomes of soil and plant-associated and newly described type strains.</title>
        <authorList>
            <person name="Whitman W."/>
        </authorList>
    </citation>
    <scope>NUCLEOTIDE SEQUENCE [LARGE SCALE GENOMIC DNA]</scope>
    <source>
        <strain evidence="2 3">CECT 8640</strain>
    </source>
</reference>
<protein>
    <submittedName>
        <fullName evidence="2">Uncharacterized protein</fullName>
    </submittedName>
</protein>
<accession>A0A841CL62</accession>
<evidence type="ECO:0000256" key="1">
    <source>
        <dbReference type="SAM" id="MobiDB-lite"/>
    </source>
</evidence>
<dbReference type="AlphaFoldDB" id="A0A841CL62"/>
<organism evidence="2 3">
    <name type="scientific">Saccharothrix tamanrassetensis</name>
    <dbReference type="NCBI Taxonomy" id="1051531"/>
    <lineage>
        <taxon>Bacteria</taxon>
        <taxon>Bacillati</taxon>
        <taxon>Actinomycetota</taxon>
        <taxon>Actinomycetes</taxon>
        <taxon>Pseudonocardiales</taxon>
        <taxon>Pseudonocardiaceae</taxon>
        <taxon>Saccharothrix</taxon>
    </lineage>
</organism>
<proteinExistence type="predicted"/>
<feature type="region of interest" description="Disordered" evidence="1">
    <location>
        <begin position="1"/>
        <end position="24"/>
    </location>
</feature>
<dbReference type="EMBL" id="JACHJN010000005">
    <property type="protein sequence ID" value="MBB5956837.1"/>
    <property type="molecule type" value="Genomic_DNA"/>
</dbReference>
<evidence type="ECO:0000313" key="2">
    <source>
        <dbReference type="EMBL" id="MBB5956837.1"/>
    </source>
</evidence>
<evidence type="ECO:0000313" key="3">
    <source>
        <dbReference type="Proteomes" id="UP000547510"/>
    </source>
</evidence>
<name>A0A841CL62_9PSEU</name>